<dbReference type="eggNOG" id="KOG1947">
    <property type="taxonomic scope" value="Eukaryota"/>
</dbReference>
<dbReference type="GeneTree" id="ENSGT00510000048837"/>
<reference evidence="2" key="2">
    <citation type="submission" date="2025-08" db="UniProtKB">
        <authorList>
            <consortium name="Ensembl"/>
        </authorList>
    </citation>
    <scope>IDENTIFICATION</scope>
</reference>
<reference evidence="3" key="1">
    <citation type="submission" date="2013-10" db="EMBL/GenBank/DDBJ databases">
        <authorList>
            <person name="Schartl M."/>
            <person name="Warren W."/>
        </authorList>
    </citation>
    <scope>NUCLEOTIDE SEQUENCE [LARGE SCALE GENOMIC DNA]</scope>
    <source>
        <strain evidence="3">female</strain>
    </source>
</reference>
<dbReference type="FunFam" id="1.20.1280.50:FF:000005">
    <property type="entry name" value="F-box/LRR-repeat protein 3 isoform X1"/>
    <property type="match status" value="1"/>
</dbReference>
<dbReference type="PANTHER" id="PTHR20872:SF1">
    <property type="entry name" value="F-BOX DOMAIN-CONTAINING PROTEIN"/>
    <property type="match status" value="1"/>
</dbReference>
<dbReference type="Ensembl" id="ENSPFOT00000023356.1">
    <property type="protein sequence ID" value="ENSPFOP00000023749.1"/>
    <property type="gene ID" value="ENSPFOG00000022086.1"/>
</dbReference>
<feature type="domain" description="F-box" evidence="1">
    <location>
        <begin position="22"/>
        <end position="62"/>
    </location>
</feature>
<dbReference type="Proteomes" id="UP000028760">
    <property type="component" value="Unassembled WGS sequence"/>
</dbReference>
<protein>
    <recommendedName>
        <fullName evidence="1">F-box domain-containing protein</fullName>
    </recommendedName>
</protein>
<accession>A0A096LX58</accession>
<evidence type="ECO:0000313" key="3">
    <source>
        <dbReference type="Proteomes" id="UP000028760"/>
    </source>
</evidence>
<dbReference type="InterPro" id="IPR032675">
    <property type="entry name" value="LRR_dom_sf"/>
</dbReference>
<dbReference type="InterPro" id="IPR001810">
    <property type="entry name" value="F-box_dom"/>
</dbReference>
<dbReference type="STRING" id="48698.ENSPFOP00000023749"/>
<sequence>SDDWREETMYLDTEEIGEWEMLPDVCLLHIFKYLSDGDRSRASLVCHHWHKIMRLPCLWRCRSFHLSGRLSKYKQSEHLSTVSYADNLGVFLESLEVTVCPPRSVVLAQRLHNTICGLLNTLVRVRAPLKSLSIVRLELDRSSWGQGLRNTLVNKLIYFLLEGPSRLKNICLIRIRTETQQGLELLSAIVQNQRNLSPFCSLSSLDLRGFFSATVPNQLNRSIPQTLQKLQGLTHLALSYSWLSDELLLALSESIRARRVNYGRDGNFLESFSLYCTQNEPHQQVSRVVYGYSWATLVSSSPDLKVRLTLEQIVDTHELVRILLPEIPLVEYNMTAFYSIDENCSAKPLLQTILPWYRHSLQNLTLDLSNCSESLDDELLELVNVCECLVDLRVWAFLEISTVSRLLHIRMTKRMSLNKIKVRIYTMVENIEEQEDQLMEILSPFCYPPELQFLAVICPYI</sequence>
<dbReference type="AlphaFoldDB" id="A0A096LX58"/>
<evidence type="ECO:0000259" key="1">
    <source>
        <dbReference type="SMART" id="SM00256"/>
    </source>
</evidence>
<evidence type="ECO:0000313" key="2">
    <source>
        <dbReference type="Ensembl" id="ENSPFOP00000023749.1"/>
    </source>
</evidence>
<dbReference type="SMART" id="SM00256">
    <property type="entry name" value="FBOX"/>
    <property type="match status" value="1"/>
</dbReference>
<reference evidence="2" key="3">
    <citation type="submission" date="2025-09" db="UniProtKB">
        <authorList>
            <consortium name="Ensembl"/>
        </authorList>
    </citation>
    <scope>IDENTIFICATION</scope>
</reference>
<organism evidence="2 3">
    <name type="scientific">Poecilia formosa</name>
    <name type="common">Amazon molly</name>
    <name type="synonym">Limia formosa</name>
    <dbReference type="NCBI Taxonomy" id="48698"/>
    <lineage>
        <taxon>Eukaryota</taxon>
        <taxon>Metazoa</taxon>
        <taxon>Chordata</taxon>
        <taxon>Craniata</taxon>
        <taxon>Vertebrata</taxon>
        <taxon>Euteleostomi</taxon>
        <taxon>Actinopterygii</taxon>
        <taxon>Neopterygii</taxon>
        <taxon>Teleostei</taxon>
        <taxon>Neoteleostei</taxon>
        <taxon>Acanthomorphata</taxon>
        <taxon>Ovalentaria</taxon>
        <taxon>Atherinomorphae</taxon>
        <taxon>Cyprinodontiformes</taxon>
        <taxon>Poeciliidae</taxon>
        <taxon>Poeciliinae</taxon>
        <taxon>Poecilia</taxon>
    </lineage>
</organism>
<dbReference type="PANTHER" id="PTHR20872">
    <property type="match status" value="1"/>
</dbReference>
<dbReference type="Pfam" id="PF12937">
    <property type="entry name" value="F-box-like"/>
    <property type="match status" value="1"/>
</dbReference>
<dbReference type="InterPro" id="IPR036047">
    <property type="entry name" value="F-box-like_dom_sf"/>
</dbReference>
<name>A0A096LX58_POEFO</name>
<dbReference type="Gene3D" id="1.20.1280.50">
    <property type="match status" value="1"/>
</dbReference>
<keyword evidence="3" id="KW-1185">Reference proteome</keyword>
<dbReference type="SUPFAM" id="SSF81383">
    <property type="entry name" value="F-box domain"/>
    <property type="match status" value="1"/>
</dbReference>
<dbReference type="EMBL" id="AYCK01000595">
    <property type="status" value="NOT_ANNOTATED_CDS"/>
    <property type="molecule type" value="Genomic_DNA"/>
</dbReference>
<dbReference type="OMA" id="MATFHNL"/>
<dbReference type="Gene3D" id="3.80.10.10">
    <property type="entry name" value="Ribonuclease Inhibitor"/>
    <property type="match status" value="1"/>
</dbReference>
<proteinExistence type="predicted"/>